<protein>
    <submittedName>
        <fullName evidence="7">FtsP/CotA-like multicopper oxidase with cupredoxin domain</fullName>
    </submittedName>
</protein>
<evidence type="ECO:0000256" key="3">
    <source>
        <dbReference type="ARBA" id="ARBA00023008"/>
    </source>
</evidence>
<evidence type="ECO:0000313" key="8">
    <source>
        <dbReference type="Proteomes" id="UP000531594"/>
    </source>
</evidence>
<dbReference type="InterPro" id="IPR002355">
    <property type="entry name" value="Cu_oxidase_Cu_BS"/>
</dbReference>
<dbReference type="InterPro" id="IPR045087">
    <property type="entry name" value="Cu-oxidase_fam"/>
</dbReference>
<dbReference type="EMBL" id="JACHGK010000015">
    <property type="protein sequence ID" value="MBB6446980.1"/>
    <property type="molecule type" value="Genomic_DNA"/>
</dbReference>
<keyword evidence="2" id="KW-0560">Oxidoreductase</keyword>
<evidence type="ECO:0000256" key="4">
    <source>
        <dbReference type="SAM" id="SignalP"/>
    </source>
</evidence>
<dbReference type="PANTHER" id="PTHR11709">
    <property type="entry name" value="MULTI-COPPER OXIDASE"/>
    <property type="match status" value="1"/>
</dbReference>
<keyword evidence="3" id="KW-0186">Copper</keyword>
<keyword evidence="8" id="KW-1185">Reference proteome</keyword>
<evidence type="ECO:0000256" key="2">
    <source>
        <dbReference type="ARBA" id="ARBA00023002"/>
    </source>
</evidence>
<dbReference type="InterPro" id="IPR011707">
    <property type="entry name" value="Cu-oxidase-like_N"/>
</dbReference>
<dbReference type="CDD" id="cd04202">
    <property type="entry name" value="CuRO_D2_2dMcoN_like"/>
    <property type="match status" value="1"/>
</dbReference>
<proteinExistence type="predicted"/>
<sequence>MKLFGKLGIIVVSILFLLTACSTSTNSSVSNNEKKSTAAEAAVKTSKETKVISLYAGDITEELSEGKTLYSWGYGLWDEKNNKPASDPTIPGPEIRVKEGEHVKIIFHNQQKEPHTIHFHGIDNSFKGDGTPGVSQQEVEEGETFTYEFIAGHAGTYFYHCHVEPDRHPEMGLYGAFIVEPKEQKVKYDGEFVLMLSERDPLLSVAEGTEAGAYLGTASEHEHLNGEYDTADRHPEYFTINGKMDGDIPPLKVKKEGKYLIRLINAGSDVHSIHTHGHHFKVVATDGRENPNPQVKDTISIAPGERYDLEFIADNPGAWPLHCHMGPHATHGMHTFIVYPGFEDKIMNHEMHQFGNIEHELAEIKEFLFSEKYEQLKAELGELSRDFEQLKDKLAIKDPNLVKNIESTGTEIAQHLVASPDQKVLQQLIEQLTEQMNQAKEIMEDGE</sequence>
<feature type="signal peptide" evidence="4">
    <location>
        <begin position="1"/>
        <end position="27"/>
    </location>
</feature>
<comment type="caution">
    <text evidence="7">The sequence shown here is derived from an EMBL/GenBank/DDBJ whole genome shotgun (WGS) entry which is preliminary data.</text>
</comment>
<accession>A0A7X0LWW0</accession>
<dbReference type="PROSITE" id="PS51257">
    <property type="entry name" value="PROKAR_LIPOPROTEIN"/>
    <property type="match status" value="1"/>
</dbReference>
<evidence type="ECO:0000256" key="1">
    <source>
        <dbReference type="ARBA" id="ARBA00022723"/>
    </source>
</evidence>
<reference evidence="7 8" key="1">
    <citation type="submission" date="2020-08" db="EMBL/GenBank/DDBJ databases">
        <title>Genomic Encyclopedia of Type Strains, Phase IV (KMG-IV): sequencing the most valuable type-strain genomes for metagenomic binning, comparative biology and taxonomic classification.</title>
        <authorList>
            <person name="Goeker M."/>
        </authorList>
    </citation>
    <scope>NUCLEOTIDE SEQUENCE [LARGE SCALE GENOMIC DNA]</scope>
    <source>
        <strain evidence="7 8">DSM 5391</strain>
    </source>
</reference>
<dbReference type="InterPro" id="IPR011706">
    <property type="entry name" value="Cu-oxidase_C"/>
</dbReference>
<dbReference type="AlphaFoldDB" id="A0A7X0LWW0"/>
<dbReference type="Gene3D" id="2.60.40.420">
    <property type="entry name" value="Cupredoxins - blue copper proteins"/>
    <property type="match status" value="1"/>
</dbReference>
<gene>
    <name evidence="7" type="ORF">HNR53_003647</name>
</gene>
<name>A0A7X0LWW0_9BACI</name>
<dbReference type="PROSITE" id="PS00080">
    <property type="entry name" value="MULTICOPPER_OXIDASE2"/>
    <property type="match status" value="1"/>
</dbReference>
<dbReference type="PANTHER" id="PTHR11709:SF394">
    <property type="entry name" value="FI03373P-RELATED"/>
    <property type="match status" value="1"/>
</dbReference>
<organism evidence="7 8">
    <name type="scientific">Bacillus benzoevorans</name>
    <dbReference type="NCBI Taxonomy" id="1456"/>
    <lineage>
        <taxon>Bacteria</taxon>
        <taxon>Bacillati</taxon>
        <taxon>Bacillota</taxon>
        <taxon>Bacilli</taxon>
        <taxon>Bacillales</taxon>
        <taxon>Bacillaceae</taxon>
        <taxon>Bacillus</taxon>
    </lineage>
</organism>
<dbReference type="Pfam" id="PF07732">
    <property type="entry name" value="Cu-oxidase_3"/>
    <property type="match status" value="1"/>
</dbReference>
<dbReference type="GO" id="GO:0016491">
    <property type="term" value="F:oxidoreductase activity"/>
    <property type="evidence" value="ECO:0007669"/>
    <property type="project" value="UniProtKB-KW"/>
</dbReference>
<dbReference type="InterPro" id="IPR008972">
    <property type="entry name" value="Cupredoxin"/>
</dbReference>
<dbReference type="RefSeq" id="WP_184528484.1">
    <property type="nucleotide sequence ID" value="NZ_JACHGK010000015.1"/>
</dbReference>
<evidence type="ECO:0000259" key="5">
    <source>
        <dbReference type="Pfam" id="PF07731"/>
    </source>
</evidence>
<dbReference type="GO" id="GO:0005507">
    <property type="term" value="F:copper ion binding"/>
    <property type="evidence" value="ECO:0007669"/>
    <property type="project" value="InterPro"/>
</dbReference>
<feature type="domain" description="Plastocyanin-like" evidence="5">
    <location>
        <begin position="236"/>
        <end position="335"/>
    </location>
</feature>
<evidence type="ECO:0000259" key="6">
    <source>
        <dbReference type="Pfam" id="PF07732"/>
    </source>
</evidence>
<dbReference type="Pfam" id="PF07731">
    <property type="entry name" value="Cu-oxidase_2"/>
    <property type="match status" value="1"/>
</dbReference>
<keyword evidence="1" id="KW-0479">Metal-binding</keyword>
<dbReference type="SUPFAM" id="SSF49503">
    <property type="entry name" value="Cupredoxins"/>
    <property type="match status" value="2"/>
</dbReference>
<feature type="chain" id="PRO_5038919250" evidence="4">
    <location>
        <begin position="28"/>
        <end position="447"/>
    </location>
</feature>
<keyword evidence="4" id="KW-0732">Signal</keyword>
<feature type="domain" description="Plastocyanin-like" evidence="6">
    <location>
        <begin position="89"/>
        <end position="183"/>
    </location>
</feature>
<dbReference type="Proteomes" id="UP000531594">
    <property type="component" value="Unassembled WGS sequence"/>
</dbReference>
<evidence type="ECO:0000313" key="7">
    <source>
        <dbReference type="EMBL" id="MBB6446980.1"/>
    </source>
</evidence>